<dbReference type="PANTHER" id="PTHR34216">
    <property type="match status" value="1"/>
</dbReference>
<evidence type="ECO:0000256" key="3">
    <source>
        <dbReference type="SAM" id="MobiDB-lite"/>
    </source>
</evidence>
<dbReference type="Gene3D" id="3.20.20.370">
    <property type="entry name" value="Glycoside hydrolase/deacetylase"/>
    <property type="match status" value="1"/>
</dbReference>
<dbReference type="InterPro" id="IPR002509">
    <property type="entry name" value="NODB_dom"/>
</dbReference>
<dbReference type="Proteomes" id="UP000679950">
    <property type="component" value="Unassembled WGS sequence"/>
</dbReference>
<keyword evidence="2" id="KW-0732">Signal</keyword>
<reference evidence="6 7" key="1">
    <citation type="submission" date="2021-03" db="EMBL/GenBank/DDBJ databases">
        <title>Antimicrobial resistance genes in bacteria isolated from Japanese honey, and their potential for conferring macrolide and lincosamide resistance in the American foulbrood pathogen Paenibacillus larvae.</title>
        <authorList>
            <person name="Okamoto M."/>
            <person name="Kumagai M."/>
            <person name="Kanamori H."/>
            <person name="Takamatsu D."/>
        </authorList>
    </citation>
    <scope>NUCLEOTIDE SEQUENCE [LARGE SCALE GENOMIC DNA]</scope>
    <source>
        <strain evidence="6 7">J8TS2</strain>
    </source>
</reference>
<dbReference type="PROSITE" id="PS51257">
    <property type="entry name" value="PROKAR_LIPOPROTEIN"/>
    <property type="match status" value="1"/>
</dbReference>
<dbReference type="CDD" id="cd10918">
    <property type="entry name" value="CE4_NodB_like_5s_6s"/>
    <property type="match status" value="1"/>
</dbReference>
<feature type="region of interest" description="Disordered" evidence="3">
    <location>
        <begin position="51"/>
        <end position="74"/>
    </location>
</feature>
<evidence type="ECO:0000313" key="6">
    <source>
        <dbReference type="EMBL" id="GIN58298.1"/>
    </source>
</evidence>
<dbReference type="PROSITE" id="PS51677">
    <property type="entry name" value="NODB"/>
    <property type="match status" value="1"/>
</dbReference>
<evidence type="ECO:0000256" key="2">
    <source>
        <dbReference type="ARBA" id="ARBA00022729"/>
    </source>
</evidence>
<evidence type="ECO:0000259" key="5">
    <source>
        <dbReference type="PROSITE" id="PS51781"/>
    </source>
</evidence>
<evidence type="ECO:0000259" key="4">
    <source>
        <dbReference type="PROSITE" id="PS51677"/>
    </source>
</evidence>
<dbReference type="InterPro" id="IPR003646">
    <property type="entry name" value="SH3-like_bac-type"/>
</dbReference>
<sequence>MEKKNWLFLVGVSLIIIVITACSPQVKTDRLQPQSLKTNVDLDQEIHTISRENTNDLKRKDQTVEQAVEQDEETSAPKIYRTTGNLNLRQEASLDSQILTTIPEGESVEYISSVGDWDHISYGGETGYASNQYLQEVVQTSNGTVSENVDKVPILMYHAIDEYIGKGIKELYVTPDNFKQQMTYLKSSGFTPITFEDIEHLDKISKPILVTLDDGYQNNINAYQILQDLNSADFHAKAVIFMIGKKIDTKTGLSSAQLKEMSDSGIISIQSHTETHPELPDIQHYEAELGEIKDKLEGITGKKINAIAYPAGKYDDRVIEETRKYYNYAVTTNPGTASLSTPYELNRIRVSYSTTLEEFQNLLGEGTVQ</sequence>
<protein>
    <recommendedName>
        <fullName evidence="8">Polysaccharide deacetylase</fullName>
    </recommendedName>
</protein>
<feature type="compositionally biased region" description="Basic and acidic residues" evidence="3">
    <location>
        <begin position="51"/>
        <end position="63"/>
    </location>
</feature>
<dbReference type="SMART" id="SM00287">
    <property type="entry name" value="SH3b"/>
    <property type="match status" value="1"/>
</dbReference>
<dbReference type="Pfam" id="PF01522">
    <property type="entry name" value="Polysacc_deac_1"/>
    <property type="match status" value="1"/>
</dbReference>
<dbReference type="SUPFAM" id="SSF88713">
    <property type="entry name" value="Glycoside hydrolase/deacetylase"/>
    <property type="match status" value="1"/>
</dbReference>
<dbReference type="InterPro" id="IPR051398">
    <property type="entry name" value="Polysacch_Deacetylase"/>
</dbReference>
<dbReference type="PANTHER" id="PTHR34216:SF3">
    <property type="entry name" value="POLY-BETA-1,6-N-ACETYL-D-GLUCOSAMINE N-DEACETYLASE"/>
    <property type="match status" value="1"/>
</dbReference>
<dbReference type="Pfam" id="PF08239">
    <property type="entry name" value="SH3_3"/>
    <property type="match status" value="1"/>
</dbReference>
<dbReference type="EMBL" id="BORB01000021">
    <property type="protein sequence ID" value="GIN58298.1"/>
    <property type="molecule type" value="Genomic_DNA"/>
</dbReference>
<evidence type="ECO:0008006" key="8">
    <source>
        <dbReference type="Google" id="ProtNLM"/>
    </source>
</evidence>
<dbReference type="RefSeq" id="WP_212966545.1">
    <property type="nucleotide sequence ID" value="NZ_BORB01000021.1"/>
</dbReference>
<evidence type="ECO:0000313" key="7">
    <source>
        <dbReference type="Proteomes" id="UP000679950"/>
    </source>
</evidence>
<dbReference type="PROSITE" id="PS51781">
    <property type="entry name" value="SH3B"/>
    <property type="match status" value="1"/>
</dbReference>
<keyword evidence="7" id="KW-1185">Reference proteome</keyword>
<feature type="domain" description="NodB homology" evidence="4">
    <location>
        <begin position="206"/>
        <end position="369"/>
    </location>
</feature>
<dbReference type="Gene3D" id="2.30.30.40">
    <property type="entry name" value="SH3 Domains"/>
    <property type="match status" value="1"/>
</dbReference>
<comment type="subcellular location">
    <subcellularLocation>
        <location evidence="1">Secreted</location>
    </subcellularLocation>
</comment>
<accession>A0ABQ4KK16</accession>
<evidence type="ECO:0000256" key="1">
    <source>
        <dbReference type="ARBA" id="ARBA00004613"/>
    </source>
</evidence>
<dbReference type="InterPro" id="IPR011330">
    <property type="entry name" value="Glyco_hydro/deAcase_b/a-brl"/>
</dbReference>
<organism evidence="6 7">
    <name type="scientific">Lederbergia ruris</name>
    <dbReference type="NCBI Taxonomy" id="217495"/>
    <lineage>
        <taxon>Bacteria</taxon>
        <taxon>Bacillati</taxon>
        <taxon>Bacillota</taxon>
        <taxon>Bacilli</taxon>
        <taxon>Bacillales</taxon>
        <taxon>Bacillaceae</taxon>
        <taxon>Lederbergia</taxon>
    </lineage>
</organism>
<name>A0ABQ4KK16_9BACI</name>
<comment type="caution">
    <text evidence="6">The sequence shown here is derived from an EMBL/GenBank/DDBJ whole genome shotgun (WGS) entry which is preliminary data.</text>
</comment>
<feature type="domain" description="SH3b" evidence="5">
    <location>
        <begin position="73"/>
        <end position="138"/>
    </location>
</feature>
<gene>
    <name evidence="6" type="ORF">J8TS2_26170</name>
</gene>
<proteinExistence type="predicted"/>